<reference evidence="1" key="1">
    <citation type="journal article" date="2014" name="Front. Microbiol.">
        <title>High frequency of phylogenetically diverse reductive dehalogenase-homologous genes in deep subseafloor sedimentary metagenomes.</title>
        <authorList>
            <person name="Kawai M."/>
            <person name="Futagami T."/>
            <person name="Toyoda A."/>
            <person name="Takaki Y."/>
            <person name="Nishi S."/>
            <person name="Hori S."/>
            <person name="Arai W."/>
            <person name="Tsubouchi T."/>
            <person name="Morono Y."/>
            <person name="Uchiyama I."/>
            <person name="Ito T."/>
            <person name="Fujiyama A."/>
            <person name="Inagaki F."/>
            <person name="Takami H."/>
        </authorList>
    </citation>
    <scope>NUCLEOTIDE SEQUENCE</scope>
    <source>
        <strain evidence="1">Expedition CK06-06</strain>
    </source>
</reference>
<comment type="caution">
    <text evidence="1">The sequence shown here is derived from an EMBL/GenBank/DDBJ whole genome shotgun (WGS) entry which is preliminary data.</text>
</comment>
<name>X1PXX6_9ZZZZ</name>
<proteinExistence type="predicted"/>
<gene>
    <name evidence="1" type="ORF">S12H4_04817</name>
</gene>
<dbReference type="EMBL" id="BARW01001529">
    <property type="protein sequence ID" value="GAI60778.1"/>
    <property type="molecule type" value="Genomic_DNA"/>
</dbReference>
<accession>X1PXX6</accession>
<protein>
    <submittedName>
        <fullName evidence="1">Uncharacterized protein</fullName>
    </submittedName>
</protein>
<dbReference type="AlphaFoldDB" id="X1PXX6"/>
<organism evidence="1">
    <name type="scientific">marine sediment metagenome</name>
    <dbReference type="NCBI Taxonomy" id="412755"/>
    <lineage>
        <taxon>unclassified sequences</taxon>
        <taxon>metagenomes</taxon>
        <taxon>ecological metagenomes</taxon>
    </lineage>
</organism>
<sequence length="73" mass="7850">MANPEPIRQYLAAVESLRAGEKDKAAESLTLALGGETPSPVIIYSLEKMLAPGTRINDLVVQLVASTVTRRVE</sequence>
<evidence type="ECO:0000313" key="1">
    <source>
        <dbReference type="EMBL" id="GAI60778.1"/>
    </source>
</evidence>